<name>A0ABY2XAF6_9RHOB</name>
<dbReference type="SUPFAM" id="SSF53474">
    <property type="entry name" value="alpha/beta-Hydrolases"/>
    <property type="match status" value="1"/>
</dbReference>
<dbReference type="Proteomes" id="UP001191082">
    <property type="component" value="Unassembled WGS sequence"/>
</dbReference>
<dbReference type="PRINTS" id="PR00111">
    <property type="entry name" value="ABHYDROLASE"/>
</dbReference>
<evidence type="ECO:0000313" key="4">
    <source>
        <dbReference type="Proteomes" id="UP001191082"/>
    </source>
</evidence>
<dbReference type="InterPro" id="IPR029058">
    <property type="entry name" value="AB_hydrolase_fold"/>
</dbReference>
<dbReference type="PANTHER" id="PTHR46118:SF4">
    <property type="entry name" value="PROTEIN ABHD11"/>
    <property type="match status" value="1"/>
</dbReference>
<dbReference type="Pfam" id="PF12697">
    <property type="entry name" value="Abhydrolase_6"/>
    <property type="match status" value="1"/>
</dbReference>
<gene>
    <name evidence="3" type="ORF">FGK64_08725</name>
</gene>
<feature type="domain" description="AB hydrolase-1" evidence="2">
    <location>
        <begin position="17"/>
        <end position="246"/>
    </location>
</feature>
<dbReference type="RefSeq" id="WP_138863429.1">
    <property type="nucleotide sequence ID" value="NZ_VCPC01000002.1"/>
</dbReference>
<keyword evidence="1 3" id="KW-0378">Hydrolase</keyword>
<sequence>MLNTIEHGAPRDGLLPLIIAHGLYGSARNWGVIAKRLSDSRQVIAVDMRNHGNSDWSDSHSYTDMAADLAEVIESVGGRADVLGHSMGGKAAMVLALQHESAVNRLIVGDIAPKAYSHSQMAYIHAMRAVDVSAVTRRSEAEAILAEQGVEPALQSFFTQSLDLPNRKWRLNLDILERYMPEIMSFPEVSSQFDGPALFLTGQSSSYVDRADRDTIRALFPHARFASLPGAGHWLHADKPREFEAAVRVFLDASPNSAA</sequence>
<organism evidence="3 4">
    <name type="scientific">Arenibacterium halophilum</name>
    <dbReference type="NCBI Taxonomy" id="2583821"/>
    <lineage>
        <taxon>Bacteria</taxon>
        <taxon>Pseudomonadati</taxon>
        <taxon>Pseudomonadota</taxon>
        <taxon>Alphaproteobacteria</taxon>
        <taxon>Rhodobacterales</taxon>
        <taxon>Paracoccaceae</taxon>
        <taxon>Arenibacterium</taxon>
    </lineage>
</organism>
<evidence type="ECO:0000256" key="1">
    <source>
        <dbReference type="ARBA" id="ARBA00022801"/>
    </source>
</evidence>
<accession>A0ABY2XAF6</accession>
<protein>
    <submittedName>
        <fullName evidence="3">Alpha/beta fold hydrolase</fullName>
    </submittedName>
</protein>
<reference evidence="3 4" key="1">
    <citation type="submission" date="2019-05" db="EMBL/GenBank/DDBJ databases">
        <title>Marivita sp. nov. isolated from sea sediment.</title>
        <authorList>
            <person name="Kim W."/>
        </authorList>
    </citation>
    <scope>NUCLEOTIDE SEQUENCE [LARGE SCALE GENOMIC DNA]</scope>
    <source>
        <strain evidence="3 4">CAU 1492</strain>
    </source>
</reference>
<evidence type="ECO:0000313" key="3">
    <source>
        <dbReference type="EMBL" id="TMV12874.1"/>
    </source>
</evidence>
<dbReference type="PANTHER" id="PTHR46118">
    <property type="entry name" value="PROTEIN ABHD11"/>
    <property type="match status" value="1"/>
</dbReference>
<dbReference type="Gene3D" id="3.40.50.1820">
    <property type="entry name" value="alpha/beta hydrolase"/>
    <property type="match status" value="1"/>
</dbReference>
<dbReference type="InterPro" id="IPR000073">
    <property type="entry name" value="AB_hydrolase_1"/>
</dbReference>
<comment type="caution">
    <text evidence="3">The sequence shown here is derived from an EMBL/GenBank/DDBJ whole genome shotgun (WGS) entry which is preliminary data.</text>
</comment>
<dbReference type="GO" id="GO:0016787">
    <property type="term" value="F:hydrolase activity"/>
    <property type="evidence" value="ECO:0007669"/>
    <property type="project" value="UniProtKB-KW"/>
</dbReference>
<proteinExistence type="predicted"/>
<evidence type="ECO:0000259" key="2">
    <source>
        <dbReference type="Pfam" id="PF12697"/>
    </source>
</evidence>
<keyword evidence="4" id="KW-1185">Reference proteome</keyword>
<dbReference type="EMBL" id="VCPC01000002">
    <property type="protein sequence ID" value="TMV12874.1"/>
    <property type="molecule type" value="Genomic_DNA"/>
</dbReference>